<dbReference type="RefSeq" id="WP_136904446.1">
    <property type="nucleotide sequence ID" value="NZ_SWJZ01000003.1"/>
</dbReference>
<proteinExistence type="predicted"/>
<dbReference type="InterPro" id="IPR052719">
    <property type="entry name" value="CvpA-like"/>
</dbReference>
<comment type="subcellular location">
    <subcellularLocation>
        <location evidence="1">Membrane</location>
        <topology evidence="1">Multi-pass membrane protein</topology>
    </subcellularLocation>
</comment>
<comment type="caution">
    <text evidence="6">The sequence shown here is derived from an EMBL/GenBank/DDBJ whole genome shotgun (WGS) entry which is preliminary data.</text>
</comment>
<evidence type="ECO:0000313" key="6">
    <source>
        <dbReference type="EMBL" id="TKD26488.1"/>
    </source>
</evidence>
<gene>
    <name evidence="6" type="ORF">FBT96_00495</name>
</gene>
<dbReference type="Pfam" id="PF02674">
    <property type="entry name" value="Colicin_V"/>
    <property type="match status" value="1"/>
</dbReference>
<keyword evidence="2 5" id="KW-0812">Transmembrane</keyword>
<evidence type="ECO:0000256" key="3">
    <source>
        <dbReference type="ARBA" id="ARBA00022989"/>
    </source>
</evidence>
<evidence type="ECO:0000256" key="4">
    <source>
        <dbReference type="ARBA" id="ARBA00023136"/>
    </source>
</evidence>
<dbReference type="InterPro" id="IPR003825">
    <property type="entry name" value="Colicin-V_CvpA"/>
</dbReference>
<feature type="transmembrane region" description="Helical" evidence="5">
    <location>
        <begin position="111"/>
        <end position="131"/>
    </location>
</feature>
<accession>A0A4U1K3G4</accession>
<dbReference type="GO" id="GO:0016020">
    <property type="term" value="C:membrane"/>
    <property type="evidence" value="ECO:0007669"/>
    <property type="project" value="UniProtKB-SubCell"/>
</dbReference>
<evidence type="ECO:0000256" key="2">
    <source>
        <dbReference type="ARBA" id="ARBA00022692"/>
    </source>
</evidence>
<evidence type="ECO:0000313" key="7">
    <source>
        <dbReference type="Proteomes" id="UP000310597"/>
    </source>
</evidence>
<organism evidence="6 7">
    <name type="scientific">Rhodobacter capsulatus</name>
    <name type="common">Rhodopseudomonas capsulata</name>
    <dbReference type="NCBI Taxonomy" id="1061"/>
    <lineage>
        <taxon>Bacteria</taxon>
        <taxon>Pseudomonadati</taxon>
        <taxon>Pseudomonadota</taxon>
        <taxon>Alphaproteobacteria</taxon>
        <taxon>Rhodobacterales</taxon>
        <taxon>Rhodobacter group</taxon>
        <taxon>Rhodobacter</taxon>
    </lineage>
</organism>
<feature type="transmembrane region" description="Helical" evidence="5">
    <location>
        <begin position="31"/>
        <end position="51"/>
    </location>
</feature>
<feature type="transmembrane region" description="Helical" evidence="5">
    <location>
        <begin position="6"/>
        <end position="24"/>
    </location>
</feature>
<dbReference type="GO" id="GO:0009403">
    <property type="term" value="P:toxin biosynthetic process"/>
    <property type="evidence" value="ECO:0007669"/>
    <property type="project" value="InterPro"/>
</dbReference>
<dbReference type="PANTHER" id="PTHR36926">
    <property type="entry name" value="COLICIN V PRODUCTION PROTEIN"/>
    <property type="match status" value="1"/>
</dbReference>
<reference evidence="6 7" key="1">
    <citation type="submission" date="2019-04" db="EMBL/GenBank/DDBJ databases">
        <title>Draft Whole-Genome sequence of the purple photosynthetic bacterium Rhodobacter capsulatus SP108 with an indigenous class A beta-lactamase.</title>
        <authorList>
            <person name="Robertson S."/>
            <person name="Meyer T.E."/>
            <person name="Kyndt J.A."/>
        </authorList>
    </citation>
    <scope>NUCLEOTIDE SEQUENCE [LARGE SCALE GENOMIC DNA]</scope>
    <source>
        <strain evidence="6 7">SP108</strain>
    </source>
</reference>
<evidence type="ECO:0000256" key="5">
    <source>
        <dbReference type="SAM" id="Phobius"/>
    </source>
</evidence>
<keyword evidence="3 5" id="KW-1133">Transmembrane helix</keyword>
<dbReference type="OrthoDB" id="9806894at2"/>
<keyword evidence="4 5" id="KW-0472">Membrane</keyword>
<protein>
    <submittedName>
        <fullName evidence="6">CvpA family protein</fullName>
    </submittedName>
</protein>
<sequence>MEGFTIVDAIVAITIILSAILAYSRGFVREGLAIMGWIGAAVLAYTFAGAAKPLIAQLPVLNKFLADSCELATIGGFAAVFALSLVLFSILTPLFATLVQRSVLGGLDQGLGFLFGVARGVILVAVAFVVYDKLVTAQAMPVVDNSRAAKVFSKLSGQMDDTMPDDAPGWIVARYEDLVASCAAAPAAVLPGGVTPPATN</sequence>
<evidence type="ECO:0000256" key="1">
    <source>
        <dbReference type="ARBA" id="ARBA00004141"/>
    </source>
</evidence>
<dbReference type="Proteomes" id="UP000310597">
    <property type="component" value="Unassembled WGS sequence"/>
</dbReference>
<feature type="transmembrane region" description="Helical" evidence="5">
    <location>
        <begin position="71"/>
        <end position="99"/>
    </location>
</feature>
<dbReference type="EMBL" id="SWJZ01000003">
    <property type="protein sequence ID" value="TKD26488.1"/>
    <property type="molecule type" value="Genomic_DNA"/>
</dbReference>
<dbReference type="PANTHER" id="PTHR36926:SF1">
    <property type="entry name" value="COLICIN V PRODUCTION PROTEIN"/>
    <property type="match status" value="1"/>
</dbReference>
<dbReference type="AlphaFoldDB" id="A0A4U1K3G4"/>
<name>A0A4U1K3G4_RHOCA</name>